<evidence type="ECO:0000259" key="1">
    <source>
        <dbReference type="Pfam" id="PF16363"/>
    </source>
</evidence>
<name>A0AAV5NI49_9PROT</name>
<gene>
    <name evidence="2" type="ORF">GCM10007867_26460</name>
</gene>
<dbReference type="Proteomes" id="UP001156614">
    <property type="component" value="Unassembled WGS sequence"/>
</dbReference>
<dbReference type="Pfam" id="PF16363">
    <property type="entry name" value="GDP_Man_Dehyd"/>
    <property type="match status" value="1"/>
</dbReference>
<dbReference type="Gene3D" id="3.40.50.720">
    <property type="entry name" value="NAD(P)-binding Rossmann-like Domain"/>
    <property type="match status" value="1"/>
</dbReference>
<dbReference type="InterPro" id="IPR036291">
    <property type="entry name" value="NAD(P)-bd_dom_sf"/>
</dbReference>
<reference evidence="3" key="1">
    <citation type="journal article" date="2019" name="Int. J. Syst. Evol. Microbiol.">
        <title>The Global Catalogue of Microorganisms (GCM) 10K type strain sequencing project: providing services to taxonomists for standard genome sequencing and annotation.</title>
        <authorList>
            <consortium name="The Broad Institute Genomics Platform"/>
            <consortium name="The Broad Institute Genome Sequencing Center for Infectious Disease"/>
            <person name="Wu L."/>
            <person name="Ma J."/>
        </authorList>
    </citation>
    <scope>NUCLEOTIDE SEQUENCE [LARGE SCALE GENOMIC DNA]</scope>
    <source>
        <strain evidence="3">NBRC 3267</strain>
    </source>
</reference>
<dbReference type="PANTHER" id="PTHR43000">
    <property type="entry name" value="DTDP-D-GLUCOSE 4,6-DEHYDRATASE-RELATED"/>
    <property type="match status" value="1"/>
</dbReference>
<dbReference type="EMBL" id="BSNU01000005">
    <property type="protein sequence ID" value="GLQ63800.1"/>
    <property type="molecule type" value="Genomic_DNA"/>
</dbReference>
<dbReference type="SUPFAM" id="SSF51735">
    <property type="entry name" value="NAD(P)-binding Rossmann-fold domains"/>
    <property type="match status" value="1"/>
</dbReference>
<dbReference type="AlphaFoldDB" id="A0AAV5NI49"/>
<proteinExistence type="predicted"/>
<organism evidence="2 3">
    <name type="scientific">Gluconobacter cerinus</name>
    <dbReference type="NCBI Taxonomy" id="38307"/>
    <lineage>
        <taxon>Bacteria</taxon>
        <taxon>Pseudomonadati</taxon>
        <taxon>Pseudomonadota</taxon>
        <taxon>Alphaproteobacteria</taxon>
        <taxon>Acetobacterales</taxon>
        <taxon>Acetobacteraceae</taxon>
        <taxon>Gluconobacter</taxon>
    </lineage>
</organism>
<evidence type="ECO:0000313" key="2">
    <source>
        <dbReference type="EMBL" id="GLQ63800.1"/>
    </source>
</evidence>
<feature type="domain" description="NAD(P)-binding" evidence="1">
    <location>
        <begin position="36"/>
        <end position="293"/>
    </location>
</feature>
<protein>
    <submittedName>
        <fullName evidence="2">UDP-glucose 4-epimerase</fullName>
    </submittedName>
</protein>
<keyword evidence="3" id="KW-1185">Reference proteome</keyword>
<sequence length="304" mass="33285">MQAMRILLTGGLGFVGTHLKTRLKDRMPDHVLIEGQLDLLDREAVERVVQDTRPDACIHLAAVSSVLEASQDTRRAWQVNLDGTMNLAETFQQHARHIRFVHVSSAEIYGASFAEGVPLTEAATVAPLNSYAASKAAADMAVGMMAKEGLHAVRMRPFTQAGSGQDVNAILPFLASQVARIEAHRQTSITINHPDVGYDITNVRDACDAYIDALTLEDAPADGTILNICSGETRTVQSMLNDLLELSGVHAEVRLDSTHPTPSGLQNMVGDPSEAQRILGWTAQISWKNTLEEVLNDWRWRVRS</sequence>
<dbReference type="Gene3D" id="3.90.25.10">
    <property type="entry name" value="UDP-galactose 4-epimerase, domain 1"/>
    <property type="match status" value="1"/>
</dbReference>
<dbReference type="InterPro" id="IPR016040">
    <property type="entry name" value="NAD(P)-bd_dom"/>
</dbReference>
<accession>A0AAV5NI49</accession>
<comment type="caution">
    <text evidence="2">The sequence shown here is derived from an EMBL/GenBank/DDBJ whole genome shotgun (WGS) entry which is preliminary data.</text>
</comment>
<evidence type="ECO:0000313" key="3">
    <source>
        <dbReference type="Proteomes" id="UP001156614"/>
    </source>
</evidence>